<feature type="region of interest" description="Disordered" evidence="1">
    <location>
        <begin position="261"/>
        <end position="281"/>
    </location>
</feature>
<organism evidence="2 3">
    <name type="scientific">Aspergillus sydowii CBS 593.65</name>
    <dbReference type="NCBI Taxonomy" id="1036612"/>
    <lineage>
        <taxon>Eukaryota</taxon>
        <taxon>Fungi</taxon>
        <taxon>Dikarya</taxon>
        <taxon>Ascomycota</taxon>
        <taxon>Pezizomycotina</taxon>
        <taxon>Eurotiomycetes</taxon>
        <taxon>Eurotiomycetidae</taxon>
        <taxon>Eurotiales</taxon>
        <taxon>Aspergillaceae</taxon>
        <taxon>Aspergillus</taxon>
        <taxon>Aspergillus subgen. Nidulantes</taxon>
    </lineage>
</organism>
<evidence type="ECO:0000313" key="3">
    <source>
        <dbReference type="Proteomes" id="UP000184356"/>
    </source>
</evidence>
<reference evidence="3" key="1">
    <citation type="journal article" date="2017" name="Genome Biol.">
        <title>Comparative genomics reveals high biological diversity and specific adaptations in the industrially and medically important fungal genus Aspergillus.</title>
        <authorList>
            <person name="de Vries R.P."/>
            <person name="Riley R."/>
            <person name="Wiebenga A."/>
            <person name="Aguilar-Osorio G."/>
            <person name="Amillis S."/>
            <person name="Uchima C.A."/>
            <person name="Anderluh G."/>
            <person name="Asadollahi M."/>
            <person name="Askin M."/>
            <person name="Barry K."/>
            <person name="Battaglia E."/>
            <person name="Bayram O."/>
            <person name="Benocci T."/>
            <person name="Braus-Stromeyer S.A."/>
            <person name="Caldana C."/>
            <person name="Canovas D."/>
            <person name="Cerqueira G.C."/>
            <person name="Chen F."/>
            <person name="Chen W."/>
            <person name="Choi C."/>
            <person name="Clum A."/>
            <person name="Dos Santos R.A."/>
            <person name="Damasio A.R."/>
            <person name="Diallinas G."/>
            <person name="Emri T."/>
            <person name="Fekete E."/>
            <person name="Flipphi M."/>
            <person name="Freyberg S."/>
            <person name="Gallo A."/>
            <person name="Gournas C."/>
            <person name="Habgood R."/>
            <person name="Hainaut M."/>
            <person name="Harispe M.L."/>
            <person name="Henrissat B."/>
            <person name="Hilden K.S."/>
            <person name="Hope R."/>
            <person name="Hossain A."/>
            <person name="Karabika E."/>
            <person name="Karaffa L."/>
            <person name="Karanyi Z."/>
            <person name="Krasevec N."/>
            <person name="Kuo A."/>
            <person name="Kusch H."/>
            <person name="LaButti K."/>
            <person name="Lagendijk E.L."/>
            <person name="Lapidus A."/>
            <person name="Levasseur A."/>
            <person name="Lindquist E."/>
            <person name="Lipzen A."/>
            <person name="Logrieco A.F."/>
            <person name="MacCabe A."/>
            <person name="Maekelae M.R."/>
            <person name="Malavazi I."/>
            <person name="Melin P."/>
            <person name="Meyer V."/>
            <person name="Mielnichuk N."/>
            <person name="Miskei M."/>
            <person name="Molnar A.P."/>
            <person name="Mule G."/>
            <person name="Ngan C.Y."/>
            <person name="Orejas M."/>
            <person name="Orosz E."/>
            <person name="Ouedraogo J.P."/>
            <person name="Overkamp K.M."/>
            <person name="Park H.-S."/>
            <person name="Perrone G."/>
            <person name="Piumi F."/>
            <person name="Punt P.J."/>
            <person name="Ram A.F."/>
            <person name="Ramon A."/>
            <person name="Rauscher S."/>
            <person name="Record E."/>
            <person name="Riano-Pachon D.M."/>
            <person name="Robert V."/>
            <person name="Roehrig J."/>
            <person name="Ruller R."/>
            <person name="Salamov A."/>
            <person name="Salih N.S."/>
            <person name="Samson R.A."/>
            <person name="Sandor E."/>
            <person name="Sanguinetti M."/>
            <person name="Schuetze T."/>
            <person name="Sepcic K."/>
            <person name="Shelest E."/>
            <person name="Sherlock G."/>
            <person name="Sophianopoulou V."/>
            <person name="Squina F.M."/>
            <person name="Sun H."/>
            <person name="Susca A."/>
            <person name="Todd R.B."/>
            <person name="Tsang A."/>
            <person name="Unkles S.E."/>
            <person name="van de Wiele N."/>
            <person name="van Rossen-Uffink D."/>
            <person name="Oliveira J.V."/>
            <person name="Vesth T.C."/>
            <person name="Visser J."/>
            <person name="Yu J.-H."/>
            <person name="Zhou M."/>
            <person name="Andersen M.R."/>
            <person name="Archer D.B."/>
            <person name="Baker S.E."/>
            <person name="Benoit I."/>
            <person name="Brakhage A.A."/>
            <person name="Braus G.H."/>
            <person name="Fischer R."/>
            <person name="Frisvad J.C."/>
            <person name="Goldman G.H."/>
            <person name="Houbraken J."/>
            <person name="Oakley B."/>
            <person name="Pocsi I."/>
            <person name="Scazzocchio C."/>
            <person name="Seiboth B."/>
            <person name="vanKuyk P.A."/>
            <person name="Wortman J."/>
            <person name="Dyer P.S."/>
            <person name="Grigoriev I.V."/>
        </authorList>
    </citation>
    <scope>NUCLEOTIDE SEQUENCE [LARGE SCALE GENOMIC DNA]</scope>
    <source>
        <strain evidence="3">CBS 593.65</strain>
    </source>
</reference>
<accession>A0A1L9T639</accession>
<evidence type="ECO:0000313" key="2">
    <source>
        <dbReference type="EMBL" id="OJJ54912.1"/>
    </source>
</evidence>
<dbReference type="OrthoDB" id="4461621at2759"/>
<dbReference type="AlphaFoldDB" id="A0A1L9T639"/>
<sequence>MSASQSLPTHDIPVKDNTIKGAQLPLVILADLDDSEKTRLIQHLQGSVKNGESLTAHVWQPSTETLQSIAKQGVFPDSQANIHATAVLASRAGWDGLLVADQLTKRQLTGTLRVGEYPTVSAVMVSIRPATGEGQIRIFAKRTAGPTWPIGGDEHELVYEDILTELSTFEPTAPNRENNPFPDAGLALHDPERRPWSPETCGILGWEERPEAGDSRIELGKGEIQHSRDHLNVLLLFPATEKEQKATESALQQAIVQLNQREDCEDGEDGESSSPPHVHVIPLDSRQTTSRRQLIELWDACQRSLPLNSIQWEVFLLKEPIQDVANVELEVVTCRYGAYKFARNSLSQIVERSYSVLEVVFAPEHPFYVTTPDWQSTSYALTWIPVFYLTNKLTPEQDKAVRDELVKLTDGDFADYKSVCYVPWTKDESREGNLDDMWEVFWDLYTHERGRAVPCGTSTPVFFIDRQSAIDQTVIAAEADTLYIPRDKKTAASELLEGLDVPQLRGFMYNRIPAAEAHSAFINLGIANMGFDEFGDEEQVKTYPRPGWPGHGILKDEDDE</sequence>
<keyword evidence="3" id="KW-1185">Reference proteome</keyword>
<dbReference type="EMBL" id="KV878593">
    <property type="protein sequence ID" value="OJJ54912.1"/>
    <property type="molecule type" value="Genomic_DNA"/>
</dbReference>
<gene>
    <name evidence="2" type="ORF">ASPSYDRAFT_34735</name>
</gene>
<dbReference type="RefSeq" id="XP_040698718.1">
    <property type="nucleotide sequence ID" value="XM_040845276.1"/>
</dbReference>
<dbReference type="GeneID" id="63761349"/>
<name>A0A1L9T639_9EURO</name>
<dbReference type="Proteomes" id="UP000184356">
    <property type="component" value="Unassembled WGS sequence"/>
</dbReference>
<dbReference type="VEuPathDB" id="FungiDB:ASPSYDRAFT_34735"/>
<proteinExistence type="predicted"/>
<dbReference type="STRING" id="1036612.A0A1L9T639"/>
<evidence type="ECO:0000256" key="1">
    <source>
        <dbReference type="SAM" id="MobiDB-lite"/>
    </source>
</evidence>
<protein>
    <submittedName>
        <fullName evidence="2">Uncharacterized protein</fullName>
    </submittedName>
</protein>